<proteinExistence type="inferred from homology"/>
<comment type="pathway">
    <text evidence="1">Carbohydrate degradation; glycolysis; pyruvate from D-glyceraldehyde 3-phosphate: step 4/5.</text>
</comment>
<dbReference type="Ensembl" id="ENSPKIT00000008980.1">
    <property type="protein sequence ID" value="ENSPKIP00000028204.1"/>
    <property type="gene ID" value="ENSPKIG00000009937.1"/>
</dbReference>
<protein>
    <recommendedName>
        <fullName evidence="7">Enolase 4</fullName>
        <ecNumber evidence="3">4.2.1.11</ecNumber>
    </recommendedName>
    <alternativeName>
        <fullName evidence="6">2-phospho-D-glycerate hydro-lyase</fullName>
    </alternativeName>
</protein>
<evidence type="ECO:0000256" key="6">
    <source>
        <dbReference type="ARBA" id="ARBA00031125"/>
    </source>
</evidence>
<reference evidence="12" key="2">
    <citation type="submission" date="2025-09" db="UniProtKB">
        <authorList>
            <consortium name="Ensembl"/>
        </authorList>
    </citation>
    <scope>IDENTIFICATION</scope>
</reference>
<evidence type="ECO:0000259" key="10">
    <source>
        <dbReference type="SMART" id="SM01192"/>
    </source>
</evidence>
<dbReference type="Gene3D" id="3.20.20.120">
    <property type="entry name" value="Enolase-like C-terminal domain"/>
    <property type="match status" value="1"/>
</dbReference>
<dbReference type="Gene3D" id="3.30.390.10">
    <property type="entry name" value="Enolase-like, N-terminal domain"/>
    <property type="match status" value="1"/>
</dbReference>
<evidence type="ECO:0000256" key="1">
    <source>
        <dbReference type="ARBA" id="ARBA00005031"/>
    </source>
</evidence>
<dbReference type="SMART" id="SM01192">
    <property type="entry name" value="Enolase_C"/>
    <property type="match status" value="1"/>
</dbReference>
<dbReference type="PANTHER" id="PTHR11902">
    <property type="entry name" value="ENOLASE"/>
    <property type="match status" value="1"/>
</dbReference>
<dbReference type="GeneID" id="111839498"/>
<feature type="compositionally biased region" description="Basic residues" evidence="9">
    <location>
        <begin position="199"/>
        <end position="209"/>
    </location>
</feature>
<comment type="catalytic activity">
    <reaction evidence="8">
        <text>(2R)-2-phosphoglycerate = phosphoenolpyruvate + H2O</text>
        <dbReference type="Rhea" id="RHEA:10164"/>
        <dbReference type="ChEBI" id="CHEBI:15377"/>
        <dbReference type="ChEBI" id="CHEBI:58289"/>
        <dbReference type="ChEBI" id="CHEBI:58702"/>
        <dbReference type="EC" id="4.2.1.11"/>
    </reaction>
</comment>
<comment type="similarity">
    <text evidence="2">Belongs to the enolase family.</text>
</comment>
<evidence type="ECO:0000256" key="5">
    <source>
        <dbReference type="ARBA" id="ARBA00023239"/>
    </source>
</evidence>
<dbReference type="SMART" id="SM01193">
    <property type="entry name" value="Enolase_N"/>
    <property type="match status" value="1"/>
</dbReference>
<dbReference type="InterPro" id="IPR036849">
    <property type="entry name" value="Enolase-like_C_sf"/>
</dbReference>
<dbReference type="PANTHER" id="PTHR11902:SF30">
    <property type="entry name" value="ENOLASE 4"/>
    <property type="match status" value="1"/>
</dbReference>
<feature type="region of interest" description="Disordered" evidence="9">
    <location>
        <begin position="174"/>
        <end position="222"/>
    </location>
</feature>
<evidence type="ECO:0000313" key="12">
    <source>
        <dbReference type="Ensembl" id="ENSPKIP00000028204.1"/>
    </source>
</evidence>
<feature type="domain" description="Enolase C-terminal TIM barrel" evidence="10">
    <location>
        <begin position="268"/>
        <end position="560"/>
    </location>
</feature>
<keyword evidence="13" id="KW-1185">Reference proteome</keyword>
<dbReference type="InterPro" id="IPR029017">
    <property type="entry name" value="Enolase-like_N"/>
</dbReference>
<dbReference type="PRINTS" id="PR00148">
    <property type="entry name" value="ENOLASE"/>
</dbReference>
<evidence type="ECO:0000259" key="11">
    <source>
        <dbReference type="SMART" id="SM01193"/>
    </source>
</evidence>
<dbReference type="SUPFAM" id="SSF54826">
    <property type="entry name" value="Enolase N-terminal domain-like"/>
    <property type="match status" value="1"/>
</dbReference>
<evidence type="ECO:0000256" key="7">
    <source>
        <dbReference type="ARBA" id="ARBA00034855"/>
    </source>
</evidence>
<dbReference type="InterPro" id="IPR020811">
    <property type="entry name" value="Enolase_N"/>
</dbReference>
<evidence type="ECO:0000256" key="9">
    <source>
        <dbReference type="SAM" id="MobiDB-lite"/>
    </source>
</evidence>
<evidence type="ECO:0000256" key="4">
    <source>
        <dbReference type="ARBA" id="ARBA00023152"/>
    </source>
</evidence>
<keyword evidence="5" id="KW-0456">Lyase</keyword>
<sequence length="566" mass="62662">MTNMSYGRFFGKTTRISKEDQEFYDLKHRAAEYYRVNGVPQKFEAALNSMFFEKPDDVYGYLANYFSRLSTRPVISKLKGSKVYDGKGQLTVQTEVLCTVRNEEKRVCSAVTSSEYNLTINGSDKREDCVTAALHWIDEALSTMLRGFDPADQTAVDKLLSDFFKERFLEYQERQSRETEEKQAADPTHEPVPPPVTPGHRKAGHKGKKSNTTEKPLPPAEPRVPIIPGSMAVGSVSLAIAKAAAQLNSVPLYQHIRSLHPQQRGLGNVEMPLPMVTLLHCGKASPGKLNLMEELIVIPTAKQSVRQIVAMVLELQKEITKILNTASKTGPVLNTVSDMGAMVVGYDQPEQPLDLLTEAANNLGLTLGDDIHFAINCAAHELMDYQKGKYDIVSGSAKTPDELVDMYKNLTRRYPALIALIDPFRKKDHEQWQSLCRALRPTCHLLCDTTFRPTTALLTECTLSTPGVRGYILKQTNQTTVTDLIQVTQQLEGTVTIFGTTSGEPCCDTLSDLAVGLGVNFVKLGGLSRGERLTKYNRLISIEEELSQQGILGSREVTGFPNSLGT</sequence>
<dbReference type="KEGG" id="pki:111839498"/>
<dbReference type="RefSeq" id="XP_023659227.1">
    <property type="nucleotide sequence ID" value="XM_023803459.2"/>
</dbReference>
<organism evidence="12 13">
    <name type="scientific">Paramormyrops kingsleyae</name>
    <dbReference type="NCBI Taxonomy" id="1676925"/>
    <lineage>
        <taxon>Eukaryota</taxon>
        <taxon>Metazoa</taxon>
        <taxon>Chordata</taxon>
        <taxon>Craniata</taxon>
        <taxon>Vertebrata</taxon>
        <taxon>Euteleostomi</taxon>
        <taxon>Actinopterygii</taxon>
        <taxon>Neopterygii</taxon>
        <taxon>Teleostei</taxon>
        <taxon>Osteoglossocephala</taxon>
        <taxon>Osteoglossomorpha</taxon>
        <taxon>Osteoglossiformes</taxon>
        <taxon>Mormyridae</taxon>
        <taxon>Paramormyrops</taxon>
    </lineage>
</organism>
<feature type="domain" description="Enolase N-terminal" evidence="11">
    <location>
        <begin position="75"/>
        <end position="256"/>
    </location>
</feature>
<dbReference type="Pfam" id="PF00113">
    <property type="entry name" value="Enolase_C"/>
    <property type="match status" value="1"/>
</dbReference>
<dbReference type="SUPFAM" id="SSF51604">
    <property type="entry name" value="Enolase C-terminal domain-like"/>
    <property type="match status" value="1"/>
</dbReference>
<evidence type="ECO:0000256" key="3">
    <source>
        <dbReference type="ARBA" id="ARBA00012058"/>
    </source>
</evidence>
<dbReference type="GO" id="GO:0006096">
    <property type="term" value="P:glycolytic process"/>
    <property type="evidence" value="ECO:0007669"/>
    <property type="project" value="UniProtKB-UniPathway"/>
</dbReference>
<dbReference type="EC" id="4.2.1.11" evidence="3"/>
<dbReference type="GO" id="GO:0000287">
    <property type="term" value="F:magnesium ion binding"/>
    <property type="evidence" value="ECO:0007669"/>
    <property type="project" value="InterPro"/>
</dbReference>
<name>A0A3B3SBT0_9TELE</name>
<dbReference type="Proteomes" id="UP000261540">
    <property type="component" value="Unplaced"/>
</dbReference>
<evidence type="ECO:0000256" key="2">
    <source>
        <dbReference type="ARBA" id="ARBA00009604"/>
    </source>
</evidence>
<keyword evidence="4" id="KW-0324">Glycolysis</keyword>
<dbReference type="OrthoDB" id="10009078at2759"/>
<accession>A0A3B3SBT0</accession>
<feature type="compositionally biased region" description="Basic and acidic residues" evidence="9">
    <location>
        <begin position="174"/>
        <end position="189"/>
    </location>
</feature>
<evidence type="ECO:0000256" key="8">
    <source>
        <dbReference type="ARBA" id="ARBA00048333"/>
    </source>
</evidence>
<dbReference type="CTD" id="387712"/>
<dbReference type="CDD" id="cd22974">
    <property type="entry name" value="DD_ENO4"/>
    <property type="match status" value="1"/>
</dbReference>
<reference evidence="12" key="1">
    <citation type="submission" date="2025-08" db="UniProtKB">
        <authorList>
            <consortium name="Ensembl"/>
        </authorList>
    </citation>
    <scope>IDENTIFICATION</scope>
</reference>
<dbReference type="GeneTree" id="ENSGT00950000182805"/>
<dbReference type="GO" id="GO:0004634">
    <property type="term" value="F:phosphopyruvate hydratase activity"/>
    <property type="evidence" value="ECO:0007669"/>
    <property type="project" value="UniProtKB-EC"/>
</dbReference>
<dbReference type="STRING" id="1676925.ENSPKIP00000028204"/>
<dbReference type="GO" id="GO:0000015">
    <property type="term" value="C:phosphopyruvate hydratase complex"/>
    <property type="evidence" value="ECO:0007669"/>
    <property type="project" value="InterPro"/>
</dbReference>
<dbReference type="InterPro" id="IPR020810">
    <property type="entry name" value="Enolase_C"/>
</dbReference>
<evidence type="ECO:0000313" key="13">
    <source>
        <dbReference type="Proteomes" id="UP000261540"/>
    </source>
</evidence>
<dbReference type="AlphaFoldDB" id="A0A3B3SBT0"/>
<dbReference type="UniPathway" id="UPA00109">
    <property type="reaction ID" value="UER00187"/>
</dbReference>
<dbReference type="InterPro" id="IPR000941">
    <property type="entry name" value="Enolase"/>
</dbReference>
<dbReference type="InterPro" id="IPR047500">
    <property type="entry name" value="DD_ENO4"/>
</dbReference>